<proteinExistence type="predicted"/>
<feature type="domain" description="Hemerythrin-like" evidence="1">
    <location>
        <begin position="7"/>
        <end position="144"/>
    </location>
</feature>
<dbReference type="PANTHER" id="PTHR39966">
    <property type="entry name" value="BLL2471 PROTEIN-RELATED"/>
    <property type="match status" value="1"/>
</dbReference>
<protein>
    <submittedName>
        <fullName evidence="2">Cation-binding protein</fullName>
    </submittedName>
</protein>
<comment type="caution">
    <text evidence="2">The sequence shown here is derived from an EMBL/GenBank/DDBJ whole genome shotgun (WGS) entry which is preliminary data.</text>
</comment>
<name>A0A7C3SKB2_9BACT</name>
<accession>A0A7C3SKB2</accession>
<sequence length="190" mass="22763">MLPVGPLMTEHRLIERMIHLIRQELERIRSNVAVDPEFAFVDPAFIDLAVDFLRIYADRCHHGKEEDLLFRELDKKNLSPKHRRLMAELVQEHARAREATDRLLQAKEEHLHEEPKALEHLLMHLTTLVELYPAHIEKEDRHFFIPCLEYFSPSEKEALLARMHEFDRQMIHEKYRLMVESLETRRACAW</sequence>
<reference evidence="2" key="1">
    <citation type="journal article" date="2020" name="mSystems">
        <title>Genome- and Community-Level Interaction Insights into Carbon Utilization and Element Cycling Functions of Hydrothermarchaeota in Hydrothermal Sediment.</title>
        <authorList>
            <person name="Zhou Z."/>
            <person name="Liu Y."/>
            <person name="Xu W."/>
            <person name="Pan J."/>
            <person name="Luo Z.H."/>
            <person name="Li M."/>
        </authorList>
    </citation>
    <scope>NUCLEOTIDE SEQUENCE [LARGE SCALE GENOMIC DNA]</scope>
    <source>
        <strain evidence="2">SpSt-776</strain>
    </source>
</reference>
<organism evidence="2">
    <name type="scientific">Desulfobacca acetoxidans</name>
    <dbReference type="NCBI Taxonomy" id="60893"/>
    <lineage>
        <taxon>Bacteria</taxon>
        <taxon>Pseudomonadati</taxon>
        <taxon>Thermodesulfobacteriota</taxon>
        <taxon>Desulfobaccia</taxon>
        <taxon>Desulfobaccales</taxon>
        <taxon>Desulfobaccaceae</taxon>
        <taxon>Desulfobacca</taxon>
    </lineage>
</organism>
<dbReference type="PANTHER" id="PTHR39966:SF1">
    <property type="entry name" value="HEMERYTHRIN-LIKE DOMAIN-CONTAINING PROTEIN"/>
    <property type="match status" value="1"/>
</dbReference>
<dbReference type="Gene3D" id="1.20.120.520">
    <property type="entry name" value="nmb1532 protein domain like"/>
    <property type="match status" value="1"/>
</dbReference>
<dbReference type="Pfam" id="PF01814">
    <property type="entry name" value="Hemerythrin"/>
    <property type="match status" value="1"/>
</dbReference>
<dbReference type="EMBL" id="DTHB01000060">
    <property type="protein sequence ID" value="HGB15726.1"/>
    <property type="molecule type" value="Genomic_DNA"/>
</dbReference>
<dbReference type="AlphaFoldDB" id="A0A7C3SKB2"/>
<gene>
    <name evidence="2" type="ORF">ENV62_10890</name>
</gene>
<evidence type="ECO:0000259" key="1">
    <source>
        <dbReference type="Pfam" id="PF01814"/>
    </source>
</evidence>
<dbReference type="GO" id="GO:0005886">
    <property type="term" value="C:plasma membrane"/>
    <property type="evidence" value="ECO:0007669"/>
    <property type="project" value="TreeGrafter"/>
</dbReference>
<evidence type="ECO:0000313" key="2">
    <source>
        <dbReference type="EMBL" id="HGB15726.1"/>
    </source>
</evidence>
<dbReference type="InterPro" id="IPR012312">
    <property type="entry name" value="Hemerythrin-like"/>
</dbReference>